<name>A0A1I2UUH9_9GAMM</name>
<evidence type="ECO:0000313" key="1">
    <source>
        <dbReference type="EMBL" id="SFG80700.1"/>
    </source>
</evidence>
<dbReference type="AlphaFoldDB" id="A0A1I2UUH9"/>
<dbReference type="EMBL" id="FOOU01000014">
    <property type="protein sequence ID" value="SFG80700.1"/>
    <property type="molecule type" value="Genomic_DNA"/>
</dbReference>
<reference evidence="2" key="1">
    <citation type="submission" date="2016-10" db="EMBL/GenBank/DDBJ databases">
        <authorList>
            <person name="Varghese N."/>
            <person name="Submissions S."/>
        </authorList>
    </citation>
    <scope>NUCLEOTIDE SEQUENCE [LARGE SCALE GENOMIC DNA]</scope>
    <source>
        <strain evidence="2">CGMCC 1.10971</strain>
    </source>
</reference>
<dbReference type="OrthoDB" id="6121243at2"/>
<dbReference type="Proteomes" id="UP000198623">
    <property type="component" value="Unassembled WGS sequence"/>
</dbReference>
<gene>
    <name evidence="1" type="ORF">SAMN05216175_11455</name>
</gene>
<dbReference type="RefSeq" id="WP_090729602.1">
    <property type="nucleotide sequence ID" value="NZ_FOOU01000014.1"/>
</dbReference>
<accession>A0A1I2UUH9</accession>
<keyword evidence="2" id="KW-1185">Reference proteome</keyword>
<evidence type="ECO:0000313" key="2">
    <source>
        <dbReference type="Proteomes" id="UP000198623"/>
    </source>
</evidence>
<sequence>MINKEHMQQVSIGTSIIVPLEQLLSWQDPHCPDSLFMLEEFSHVNNDAEFLLDYEEESTHH</sequence>
<protein>
    <submittedName>
        <fullName evidence="1">Uncharacterized protein</fullName>
    </submittedName>
</protein>
<proteinExistence type="predicted"/>
<organism evidence="1 2">
    <name type="scientific">Neptunomonas qingdaonensis</name>
    <dbReference type="NCBI Taxonomy" id="1045558"/>
    <lineage>
        <taxon>Bacteria</taxon>
        <taxon>Pseudomonadati</taxon>
        <taxon>Pseudomonadota</taxon>
        <taxon>Gammaproteobacteria</taxon>
        <taxon>Oceanospirillales</taxon>
        <taxon>Oceanospirillaceae</taxon>
        <taxon>Neptunomonas</taxon>
    </lineage>
</organism>